<keyword evidence="3" id="KW-0444">Lipid biosynthesis</keyword>
<evidence type="ECO:0000313" key="8">
    <source>
        <dbReference type="Proteomes" id="UP000323844"/>
    </source>
</evidence>
<evidence type="ECO:0000256" key="5">
    <source>
        <dbReference type="RuleBase" id="RU003545"/>
    </source>
</evidence>
<comment type="PTM">
    <text evidence="5">4'-phosphopantetheine is transferred from CoA to a specific serine of apo-ACP by acpS.</text>
</comment>
<comment type="pathway">
    <text evidence="3 5">Lipid metabolism; fatty acid biosynthesis.</text>
</comment>
<dbReference type="EMBL" id="CP043312">
    <property type="protein sequence ID" value="QEK39793.1"/>
    <property type="molecule type" value="Genomic_DNA"/>
</dbReference>
<dbReference type="Gene3D" id="1.10.1200.10">
    <property type="entry name" value="ACP-like"/>
    <property type="match status" value="1"/>
</dbReference>
<evidence type="ECO:0000256" key="1">
    <source>
        <dbReference type="ARBA" id="ARBA00022450"/>
    </source>
</evidence>
<evidence type="ECO:0000256" key="3">
    <source>
        <dbReference type="HAMAP-Rule" id="MF_01217"/>
    </source>
</evidence>
<accession>A0A5C0UJT3</accession>
<dbReference type="InterPro" id="IPR003231">
    <property type="entry name" value="ACP"/>
</dbReference>
<dbReference type="RefSeq" id="WP_148952154.1">
    <property type="nucleotide sequence ID" value="NZ_CP043312.1"/>
</dbReference>
<protein>
    <recommendedName>
        <fullName evidence="3 4">Acyl carrier protein</fullName>
        <shortName evidence="3">ACP</shortName>
    </recommendedName>
</protein>
<keyword evidence="1 3" id="KW-0596">Phosphopantetheine</keyword>
<dbReference type="KEGG" id="snay:FZC37_02555"/>
<dbReference type="InterPro" id="IPR009081">
    <property type="entry name" value="PP-bd_ACP"/>
</dbReference>
<dbReference type="PROSITE" id="PS50075">
    <property type="entry name" value="CARRIER"/>
    <property type="match status" value="1"/>
</dbReference>
<evidence type="ECO:0000313" key="7">
    <source>
        <dbReference type="EMBL" id="QEK39793.1"/>
    </source>
</evidence>
<comment type="subcellular location">
    <subcellularLocation>
        <location evidence="3">Cytoplasm</location>
    </subcellularLocation>
</comment>
<gene>
    <name evidence="3 7" type="primary">acpP</name>
    <name evidence="7" type="ORF">FZC37_02555</name>
</gene>
<dbReference type="OrthoDB" id="9804551at2"/>
<comment type="similarity">
    <text evidence="3">Belongs to the acyl carrier protein (ACP) family.</text>
</comment>
<dbReference type="GO" id="GO:0000036">
    <property type="term" value="F:acyl carrier activity"/>
    <property type="evidence" value="ECO:0007669"/>
    <property type="project" value="UniProtKB-UniRule"/>
</dbReference>
<dbReference type="GO" id="GO:0000035">
    <property type="term" value="F:acyl binding"/>
    <property type="evidence" value="ECO:0007669"/>
    <property type="project" value="TreeGrafter"/>
</dbReference>
<keyword evidence="3" id="KW-0276">Fatty acid metabolism</keyword>
<feature type="modified residue" description="O-(pantetheine 4'-phosphoryl)serine" evidence="3">
    <location>
        <position position="51"/>
    </location>
</feature>
<dbReference type="SUPFAM" id="SSF47336">
    <property type="entry name" value="ACP-like"/>
    <property type="match status" value="1"/>
</dbReference>
<dbReference type="HAMAP" id="MF_01217">
    <property type="entry name" value="Acyl_carrier"/>
    <property type="match status" value="1"/>
</dbReference>
<evidence type="ECO:0000256" key="4">
    <source>
        <dbReference type="NCBIfam" id="TIGR00517"/>
    </source>
</evidence>
<name>A0A5C0UJT3_9RICK</name>
<dbReference type="PANTHER" id="PTHR20863">
    <property type="entry name" value="ACYL CARRIER PROTEIN"/>
    <property type="match status" value="1"/>
</dbReference>
<evidence type="ECO:0000259" key="6">
    <source>
        <dbReference type="PROSITE" id="PS50075"/>
    </source>
</evidence>
<dbReference type="NCBIfam" id="NF002148">
    <property type="entry name" value="PRK00982.1-2"/>
    <property type="match status" value="1"/>
</dbReference>
<organism evidence="7 8">
    <name type="scientific">Candidatus Sneabacter namystus</name>
    <dbReference type="NCBI Taxonomy" id="2601646"/>
    <lineage>
        <taxon>Bacteria</taxon>
        <taxon>Pseudomonadati</taxon>
        <taxon>Pseudomonadota</taxon>
        <taxon>Alphaproteobacteria</taxon>
        <taxon>Rickettsiales</taxon>
        <taxon>Rickettsiaceae</taxon>
        <taxon>Rickettsieae</taxon>
        <taxon>Candidatus Sneabacter</taxon>
    </lineage>
</organism>
<dbReference type="PANTHER" id="PTHR20863:SF76">
    <property type="entry name" value="CARRIER DOMAIN-CONTAINING PROTEIN"/>
    <property type="match status" value="1"/>
</dbReference>
<dbReference type="NCBIfam" id="TIGR00517">
    <property type="entry name" value="acyl_carrier"/>
    <property type="match status" value="1"/>
</dbReference>
<keyword evidence="2 3" id="KW-0597">Phosphoprotein</keyword>
<dbReference type="Proteomes" id="UP000323844">
    <property type="component" value="Chromosome"/>
</dbReference>
<comment type="function">
    <text evidence="3 5">Carrier of the growing fatty acid chain in fatty acid biosynthesis.</text>
</comment>
<comment type="PTM">
    <text evidence="3">4'-phosphopantetheine is transferred from CoA to a specific serine of apo-ACP by AcpS. This modification is essential for activity because fatty acids are bound in thioester linkage to the sulfhydryl of the prosthetic group.</text>
</comment>
<keyword evidence="3" id="KW-0443">Lipid metabolism</keyword>
<sequence length="93" mass="10387">MSNDVKNDSENKEDFNKTLDKVIDVASDTLKINKEKISPDSLFVKDLELDSLDMVELVMALEAAFDCEIPEEQAEKITSVKEAAEHITKLKSG</sequence>
<dbReference type="UniPathway" id="UPA00094"/>
<proteinExistence type="inferred from homology"/>
<evidence type="ECO:0000256" key="2">
    <source>
        <dbReference type="ARBA" id="ARBA00022553"/>
    </source>
</evidence>
<dbReference type="InterPro" id="IPR036736">
    <property type="entry name" value="ACP-like_sf"/>
</dbReference>
<dbReference type="Pfam" id="PF00550">
    <property type="entry name" value="PP-binding"/>
    <property type="match status" value="1"/>
</dbReference>
<dbReference type="GO" id="GO:0005737">
    <property type="term" value="C:cytoplasm"/>
    <property type="evidence" value="ECO:0007669"/>
    <property type="project" value="UniProtKB-SubCell"/>
</dbReference>
<keyword evidence="3" id="KW-0275">Fatty acid biosynthesis</keyword>
<dbReference type="AlphaFoldDB" id="A0A5C0UJT3"/>
<feature type="domain" description="Carrier" evidence="6">
    <location>
        <begin position="16"/>
        <end position="91"/>
    </location>
</feature>
<keyword evidence="3" id="KW-0963">Cytoplasm</keyword>
<reference evidence="7 8" key="1">
    <citation type="submission" date="2019-08" db="EMBL/GenBank/DDBJ databases">
        <title>Highly reduced genomes of protist endosymbionts show evolutionary convergence.</title>
        <authorList>
            <person name="George E."/>
            <person name="Husnik F."/>
            <person name="Tashyreva D."/>
            <person name="Prokopchuk G."/>
            <person name="Horak A."/>
            <person name="Kwong W.K."/>
            <person name="Lukes J."/>
            <person name="Keeling P.J."/>
        </authorList>
    </citation>
    <scope>NUCLEOTIDE SEQUENCE [LARGE SCALE GENOMIC DNA]</scope>
    <source>
        <strain evidence="7">1621</strain>
    </source>
</reference>
<keyword evidence="8" id="KW-1185">Reference proteome</keyword>